<organism evidence="2 3">
    <name type="scientific">Trichonephila clavata</name>
    <name type="common">Joro spider</name>
    <name type="synonym">Nephila clavata</name>
    <dbReference type="NCBI Taxonomy" id="2740835"/>
    <lineage>
        <taxon>Eukaryota</taxon>
        <taxon>Metazoa</taxon>
        <taxon>Ecdysozoa</taxon>
        <taxon>Arthropoda</taxon>
        <taxon>Chelicerata</taxon>
        <taxon>Arachnida</taxon>
        <taxon>Araneae</taxon>
        <taxon>Araneomorphae</taxon>
        <taxon>Entelegynae</taxon>
        <taxon>Araneoidea</taxon>
        <taxon>Nephilidae</taxon>
        <taxon>Trichonephila</taxon>
    </lineage>
</organism>
<dbReference type="AlphaFoldDB" id="A0A8X6HUJ8"/>
<dbReference type="EMBL" id="BMAO01009281">
    <property type="protein sequence ID" value="GFR29898.1"/>
    <property type="molecule type" value="Genomic_DNA"/>
</dbReference>
<comment type="caution">
    <text evidence="2">The sequence shown here is derived from an EMBL/GenBank/DDBJ whole genome shotgun (WGS) entry which is preliminary data.</text>
</comment>
<name>A0A8X6HUJ8_TRICU</name>
<sequence>MPLFPKTSFDIFCICCRFSKYSSRSKAAPMNRTVSGHWVRPLSSLLRSVSHQIIVRVHRVCLSTYHLAGHCPDSADGDAFTGFLRSLRKVSCLVMRYSYQHSWSKVRLIWYARHTVSSREKKKKRQDEDGCYGQGDSHSAGADTKNEWLVCRTDLLEQIFLSGWRDVLLVGLFGGRMG</sequence>
<protein>
    <submittedName>
        <fullName evidence="2">Uncharacterized protein</fullName>
    </submittedName>
</protein>
<gene>
    <name evidence="2" type="ORF">TNCT_626521</name>
</gene>
<evidence type="ECO:0000256" key="1">
    <source>
        <dbReference type="SAM" id="MobiDB-lite"/>
    </source>
</evidence>
<feature type="region of interest" description="Disordered" evidence="1">
    <location>
        <begin position="121"/>
        <end position="140"/>
    </location>
</feature>
<dbReference type="Proteomes" id="UP000887116">
    <property type="component" value="Unassembled WGS sequence"/>
</dbReference>
<proteinExistence type="predicted"/>
<reference evidence="2" key="1">
    <citation type="submission" date="2020-07" db="EMBL/GenBank/DDBJ databases">
        <title>Multicomponent nature underlies the extraordinary mechanical properties of spider dragline silk.</title>
        <authorList>
            <person name="Kono N."/>
            <person name="Nakamura H."/>
            <person name="Mori M."/>
            <person name="Yoshida Y."/>
            <person name="Ohtoshi R."/>
            <person name="Malay A.D."/>
            <person name="Moran D.A.P."/>
            <person name="Tomita M."/>
            <person name="Numata K."/>
            <person name="Arakawa K."/>
        </authorList>
    </citation>
    <scope>NUCLEOTIDE SEQUENCE</scope>
</reference>
<dbReference type="OrthoDB" id="10401177at2759"/>
<keyword evidence="3" id="KW-1185">Reference proteome</keyword>
<accession>A0A8X6HUJ8</accession>
<evidence type="ECO:0000313" key="2">
    <source>
        <dbReference type="EMBL" id="GFR29898.1"/>
    </source>
</evidence>
<evidence type="ECO:0000313" key="3">
    <source>
        <dbReference type="Proteomes" id="UP000887116"/>
    </source>
</evidence>